<sequence>TFWWICSSVMLSILNIENLFKEHAIEVLDVVLWLVNLLLLFCAFQNLGFFVTQSGNQSDADLSEPLLGRKSGENARAGLCNASILSKVVFSWVNPLLKLGYTKALGLEDIPSVVPEDEADTAHQLFVHAWENLFREKDKNNNNSTKNLALWSLVRVHLKENILIAFYALIRTICVVVSPIILYAFVNYSNRSSTEKDLKDGLSILVWLIVTKVFESLSQRHWFFDSRRSGMKMRSALMVVVYQKQLRLSSPARMRHSAGEIVNYIAVDAYRMGETRCSAWASSFHNLWTAQCAICKGDTKVSVSVHVSTR</sequence>
<keyword evidence="5 7" id="KW-1133">Transmembrane helix</keyword>
<name>A0ABU6YQY1_9FABA</name>
<dbReference type="PANTHER" id="PTHR24223:SF108">
    <property type="entry name" value="ABC TRANSPORTER C FAMILY MEMBER 8"/>
    <property type="match status" value="1"/>
</dbReference>
<evidence type="ECO:0000256" key="7">
    <source>
        <dbReference type="SAM" id="Phobius"/>
    </source>
</evidence>
<keyword evidence="2 7" id="KW-0812">Transmembrane</keyword>
<evidence type="ECO:0000256" key="2">
    <source>
        <dbReference type="ARBA" id="ARBA00022692"/>
    </source>
</evidence>
<proteinExistence type="predicted"/>
<evidence type="ECO:0000256" key="3">
    <source>
        <dbReference type="ARBA" id="ARBA00022741"/>
    </source>
</evidence>
<feature type="domain" description="ABC transmembrane type-1" evidence="8">
    <location>
        <begin position="162"/>
        <end position="275"/>
    </location>
</feature>
<dbReference type="EMBL" id="JASCZI010242886">
    <property type="protein sequence ID" value="MED6212271.1"/>
    <property type="molecule type" value="Genomic_DNA"/>
</dbReference>
<dbReference type="SUPFAM" id="SSF90123">
    <property type="entry name" value="ABC transporter transmembrane region"/>
    <property type="match status" value="1"/>
</dbReference>
<keyword evidence="1" id="KW-0813">Transport</keyword>
<evidence type="ECO:0000256" key="4">
    <source>
        <dbReference type="ARBA" id="ARBA00022840"/>
    </source>
</evidence>
<dbReference type="Proteomes" id="UP001341840">
    <property type="component" value="Unassembled WGS sequence"/>
</dbReference>
<dbReference type="PANTHER" id="PTHR24223">
    <property type="entry name" value="ATP-BINDING CASSETTE SUB-FAMILY C"/>
    <property type="match status" value="1"/>
</dbReference>
<dbReference type="PROSITE" id="PS50929">
    <property type="entry name" value="ABC_TM1F"/>
    <property type="match status" value="1"/>
</dbReference>
<reference evidence="9 10" key="1">
    <citation type="journal article" date="2023" name="Plants (Basel)">
        <title>Bridging the Gap: Combining Genomics and Transcriptomics Approaches to Understand Stylosanthes scabra, an Orphan Legume from the Brazilian Caatinga.</title>
        <authorList>
            <person name="Ferreira-Neto J.R.C."/>
            <person name="da Silva M.D."/>
            <person name="Binneck E."/>
            <person name="de Melo N.F."/>
            <person name="da Silva R.H."/>
            <person name="de Melo A.L.T.M."/>
            <person name="Pandolfi V."/>
            <person name="Bustamante F.O."/>
            <person name="Brasileiro-Vidal A.C."/>
            <person name="Benko-Iseppon A.M."/>
        </authorList>
    </citation>
    <scope>NUCLEOTIDE SEQUENCE [LARGE SCALE GENOMIC DNA]</scope>
    <source>
        <tissue evidence="9">Leaves</tissue>
    </source>
</reference>
<feature type="non-terminal residue" evidence="9">
    <location>
        <position position="1"/>
    </location>
</feature>
<keyword evidence="3" id="KW-0547">Nucleotide-binding</keyword>
<dbReference type="InterPro" id="IPR036640">
    <property type="entry name" value="ABC1_TM_sf"/>
</dbReference>
<feature type="transmembrane region" description="Helical" evidence="7">
    <location>
        <begin position="30"/>
        <end position="51"/>
    </location>
</feature>
<evidence type="ECO:0000259" key="8">
    <source>
        <dbReference type="PROSITE" id="PS50929"/>
    </source>
</evidence>
<keyword evidence="4" id="KW-0067">ATP-binding</keyword>
<keyword evidence="10" id="KW-1185">Reference proteome</keyword>
<evidence type="ECO:0000256" key="6">
    <source>
        <dbReference type="ARBA" id="ARBA00023136"/>
    </source>
</evidence>
<keyword evidence="6 7" id="KW-0472">Membrane</keyword>
<evidence type="ECO:0000313" key="9">
    <source>
        <dbReference type="EMBL" id="MED6212271.1"/>
    </source>
</evidence>
<gene>
    <name evidence="9" type="ORF">PIB30_081697</name>
</gene>
<feature type="transmembrane region" description="Helical" evidence="7">
    <location>
        <begin position="204"/>
        <end position="224"/>
    </location>
</feature>
<evidence type="ECO:0000256" key="1">
    <source>
        <dbReference type="ARBA" id="ARBA00022448"/>
    </source>
</evidence>
<organism evidence="9 10">
    <name type="scientific">Stylosanthes scabra</name>
    <dbReference type="NCBI Taxonomy" id="79078"/>
    <lineage>
        <taxon>Eukaryota</taxon>
        <taxon>Viridiplantae</taxon>
        <taxon>Streptophyta</taxon>
        <taxon>Embryophyta</taxon>
        <taxon>Tracheophyta</taxon>
        <taxon>Spermatophyta</taxon>
        <taxon>Magnoliopsida</taxon>
        <taxon>eudicotyledons</taxon>
        <taxon>Gunneridae</taxon>
        <taxon>Pentapetalae</taxon>
        <taxon>rosids</taxon>
        <taxon>fabids</taxon>
        <taxon>Fabales</taxon>
        <taxon>Fabaceae</taxon>
        <taxon>Papilionoideae</taxon>
        <taxon>50 kb inversion clade</taxon>
        <taxon>dalbergioids sensu lato</taxon>
        <taxon>Dalbergieae</taxon>
        <taxon>Pterocarpus clade</taxon>
        <taxon>Stylosanthes</taxon>
    </lineage>
</organism>
<comment type="caution">
    <text evidence="9">The sequence shown here is derived from an EMBL/GenBank/DDBJ whole genome shotgun (WGS) entry which is preliminary data.</text>
</comment>
<dbReference type="InterPro" id="IPR011527">
    <property type="entry name" value="ABC1_TM_dom"/>
</dbReference>
<evidence type="ECO:0000256" key="5">
    <source>
        <dbReference type="ARBA" id="ARBA00022989"/>
    </source>
</evidence>
<feature type="transmembrane region" description="Helical" evidence="7">
    <location>
        <begin position="162"/>
        <end position="184"/>
    </location>
</feature>
<dbReference type="Gene3D" id="1.20.1560.10">
    <property type="entry name" value="ABC transporter type 1, transmembrane domain"/>
    <property type="match status" value="1"/>
</dbReference>
<evidence type="ECO:0000313" key="10">
    <source>
        <dbReference type="Proteomes" id="UP001341840"/>
    </source>
</evidence>
<accession>A0ABU6YQY1</accession>
<protein>
    <recommendedName>
        <fullName evidence="8">ABC transmembrane type-1 domain-containing protein</fullName>
    </recommendedName>
</protein>
<dbReference type="InterPro" id="IPR050173">
    <property type="entry name" value="ABC_transporter_C-like"/>
</dbReference>